<name>A0ABV0PCN4_9TELE</name>
<keyword evidence="3" id="KW-1185">Reference proteome</keyword>
<dbReference type="EMBL" id="JAHRIO010070466">
    <property type="protein sequence ID" value="MEQ2181218.1"/>
    <property type="molecule type" value="Genomic_DNA"/>
</dbReference>
<gene>
    <name evidence="2" type="ORF">GOODEAATRI_009107</name>
</gene>
<reference evidence="2 3" key="1">
    <citation type="submission" date="2021-06" db="EMBL/GenBank/DDBJ databases">
        <authorList>
            <person name="Palmer J.M."/>
        </authorList>
    </citation>
    <scope>NUCLEOTIDE SEQUENCE [LARGE SCALE GENOMIC DNA]</scope>
    <source>
        <strain evidence="2 3">GA_2019</strain>
        <tissue evidence="2">Muscle</tissue>
    </source>
</reference>
<evidence type="ECO:0000313" key="2">
    <source>
        <dbReference type="EMBL" id="MEQ2181218.1"/>
    </source>
</evidence>
<protein>
    <submittedName>
        <fullName evidence="2">Uncharacterized protein</fullName>
    </submittedName>
</protein>
<sequence>MINKPDFKTEEKRKYYFACLHFALAVQLLASPEIYSRSLKVISEIFCKLALILPVLTLPGALPLDPTELTRDLKNRSEQSPELNLQADSSVSHQRSKSCPPSQHLLSAPSQRTRRSRRATLSYTTGSMTIPPGGFPCAYL</sequence>
<proteinExistence type="predicted"/>
<evidence type="ECO:0000256" key="1">
    <source>
        <dbReference type="SAM" id="MobiDB-lite"/>
    </source>
</evidence>
<organism evidence="2 3">
    <name type="scientific">Goodea atripinnis</name>
    <dbReference type="NCBI Taxonomy" id="208336"/>
    <lineage>
        <taxon>Eukaryota</taxon>
        <taxon>Metazoa</taxon>
        <taxon>Chordata</taxon>
        <taxon>Craniata</taxon>
        <taxon>Vertebrata</taxon>
        <taxon>Euteleostomi</taxon>
        <taxon>Actinopterygii</taxon>
        <taxon>Neopterygii</taxon>
        <taxon>Teleostei</taxon>
        <taxon>Neoteleostei</taxon>
        <taxon>Acanthomorphata</taxon>
        <taxon>Ovalentaria</taxon>
        <taxon>Atherinomorphae</taxon>
        <taxon>Cyprinodontiformes</taxon>
        <taxon>Goodeidae</taxon>
        <taxon>Goodea</taxon>
    </lineage>
</organism>
<feature type="compositionally biased region" description="Polar residues" evidence="1">
    <location>
        <begin position="80"/>
        <end position="111"/>
    </location>
</feature>
<dbReference type="Proteomes" id="UP001476798">
    <property type="component" value="Unassembled WGS sequence"/>
</dbReference>
<accession>A0ABV0PCN4</accession>
<feature type="region of interest" description="Disordered" evidence="1">
    <location>
        <begin position="73"/>
        <end position="127"/>
    </location>
</feature>
<evidence type="ECO:0000313" key="3">
    <source>
        <dbReference type="Proteomes" id="UP001476798"/>
    </source>
</evidence>
<comment type="caution">
    <text evidence="2">The sequence shown here is derived from an EMBL/GenBank/DDBJ whole genome shotgun (WGS) entry which is preliminary data.</text>
</comment>